<gene>
    <name evidence="2" type="ORF">FIA58_004365</name>
</gene>
<reference evidence="3" key="1">
    <citation type="submission" date="2019-05" db="EMBL/GenBank/DDBJ databases">
        <title>Flavobacterium profundi sp. nov., isolated from a deep-sea seamount.</title>
        <authorList>
            <person name="Zhang D.-C."/>
        </authorList>
    </citation>
    <scope>NUCLEOTIDE SEQUENCE [LARGE SCALE GENOMIC DNA]</scope>
    <source>
        <strain evidence="3">EC11</strain>
    </source>
</reference>
<comment type="caution">
    <text evidence="2">The sequence shown here is derived from an EMBL/GenBank/DDBJ whole genome shotgun (WGS) entry which is preliminary data.</text>
</comment>
<dbReference type="InterPro" id="IPR032710">
    <property type="entry name" value="NTF2-like_dom_sf"/>
</dbReference>
<dbReference type="InterPro" id="IPR048469">
    <property type="entry name" value="YchJ-like_M"/>
</dbReference>
<protein>
    <recommendedName>
        <fullName evidence="1">YchJ-like middle NTF2-like domain-containing protein</fullName>
    </recommendedName>
</protein>
<proteinExistence type="predicted"/>
<sequence length="122" mass="14426">MDINCYCKSGLLFAACCEPFLFKNKNPIIALELMRSRYTAYVLHNADYLIQTTHVSQRKQYSKKEILNWAKANTWLKLEIIQAKDAIVEFKAYYLDEKLQAHVHHEKSTFKLEKGIWYYLDG</sequence>
<evidence type="ECO:0000259" key="1">
    <source>
        <dbReference type="Pfam" id="PF17775"/>
    </source>
</evidence>
<evidence type="ECO:0000313" key="3">
    <source>
        <dbReference type="Proteomes" id="UP000817854"/>
    </source>
</evidence>
<dbReference type="RefSeq" id="WP_140960443.1">
    <property type="nucleotide sequence ID" value="NZ_VEVQ02000002.1"/>
</dbReference>
<name>A0ABX0IQ31_9FLAO</name>
<reference evidence="2 3" key="2">
    <citation type="submission" date="2019-05" db="EMBL/GenBank/DDBJ databases">
        <authorList>
            <person name="Lianzixin W."/>
        </authorList>
    </citation>
    <scope>NUCLEOTIDE SEQUENCE [LARGE SCALE GENOMIC DNA]</scope>
    <source>
        <strain evidence="2 3">EC11</strain>
    </source>
</reference>
<organism evidence="2 3">
    <name type="scientific">Flavobacterium jejuense</name>
    <dbReference type="NCBI Taxonomy" id="1544455"/>
    <lineage>
        <taxon>Bacteria</taxon>
        <taxon>Pseudomonadati</taxon>
        <taxon>Bacteroidota</taxon>
        <taxon>Flavobacteriia</taxon>
        <taxon>Flavobacteriales</taxon>
        <taxon>Flavobacteriaceae</taxon>
        <taxon>Flavobacterium</taxon>
    </lineage>
</organism>
<accession>A0ABX0IQ31</accession>
<evidence type="ECO:0000313" key="2">
    <source>
        <dbReference type="EMBL" id="NHN24904.1"/>
    </source>
</evidence>
<dbReference type="Pfam" id="PF17775">
    <property type="entry name" value="YchJ_M-like"/>
    <property type="match status" value="1"/>
</dbReference>
<keyword evidence="3" id="KW-1185">Reference proteome</keyword>
<feature type="domain" description="YchJ-like middle NTF2-like" evidence="1">
    <location>
        <begin position="30"/>
        <end position="122"/>
    </location>
</feature>
<dbReference type="Proteomes" id="UP000817854">
    <property type="component" value="Unassembled WGS sequence"/>
</dbReference>
<dbReference type="Gene3D" id="3.10.450.50">
    <property type="match status" value="1"/>
</dbReference>
<dbReference type="SUPFAM" id="SSF54427">
    <property type="entry name" value="NTF2-like"/>
    <property type="match status" value="1"/>
</dbReference>
<reference evidence="2 3" key="3">
    <citation type="submission" date="2020-02" db="EMBL/GenBank/DDBJ databases">
        <title>Flavobacterium profundi sp. nov., isolated from a deep-sea seamount.</title>
        <authorList>
            <person name="Zhang D.-C."/>
        </authorList>
    </citation>
    <scope>NUCLEOTIDE SEQUENCE [LARGE SCALE GENOMIC DNA]</scope>
    <source>
        <strain evidence="2 3">EC11</strain>
    </source>
</reference>
<dbReference type="EMBL" id="VEVQ02000002">
    <property type="protein sequence ID" value="NHN24904.1"/>
    <property type="molecule type" value="Genomic_DNA"/>
</dbReference>